<gene>
    <name evidence="3" type="ORF">C5167_040610</name>
</gene>
<comment type="subcellular location">
    <subcellularLocation>
        <location evidence="1">Membrane</location>
    </subcellularLocation>
</comment>
<evidence type="ECO:0000256" key="2">
    <source>
        <dbReference type="ARBA" id="ARBA00023136"/>
    </source>
</evidence>
<dbReference type="Gramene" id="RZC47656">
    <property type="protein sequence ID" value="RZC47656"/>
    <property type="gene ID" value="C5167_040610"/>
</dbReference>
<keyword evidence="2" id="KW-0472">Membrane</keyword>
<dbReference type="GO" id="GO:0005886">
    <property type="term" value="C:plasma membrane"/>
    <property type="evidence" value="ECO:0007669"/>
    <property type="project" value="TreeGrafter"/>
</dbReference>
<dbReference type="InterPro" id="IPR044839">
    <property type="entry name" value="NDR1-like"/>
</dbReference>
<dbReference type="GO" id="GO:0009506">
    <property type="term" value="C:plasmodesma"/>
    <property type="evidence" value="ECO:0007669"/>
    <property type="project" value="TreeGrafter"/>
</dbReference>
<dbReference type="PANTHER" id="PTHR31415:SF4">
    <property type="entry name" value="NDR1_HIN1-LIKE PROTEIN 3"/>
    <property type="match status" value="1"/>
</dbReference>
<accession>A0A4Y7IHV2</accession>
<protein>
    <recommendedName>
        <fullName evidence="5">Late embryogenesis abundant protein LEA-2 subgroup domain-containing protein</fullName>
    </recommendedName>
</protein>
<evidence type="ECO:0000313" key="4">
    <source>
        <dbReference type="Proteomes" id="UP000316621"/>
    </source>
</evidence>
<dbReference type="PANTHER" id="PTHR31415">
    <property type="entry name" value="OS05G0367900 PROTEIN"/>
    <property type="match status" value="1"/>
</dbReference>
<proteinExistence type="predicted"/>
<evidence type="ECO:0008006" key="5">
    <source>
        <dbReference type="Google" id="ProtNLM"/>
    </source>
</evidence>
<evidence type="ECO:0000256" key="1">
    <source>
        <dbReference type="ARBA" id="ARBA00004370"/>
    </source>
</evidence>
<dbReference type="AlphaFoldDB" id="A0A4Y7IHV2"/>
<evidence type="ECO:0000313" key="3">
    <source>
        <dbReference type="EMBL" id="RZC47656.1"/>
    </source>
</evidence>
<dbReference type="Proteomes" id="UP000316621">
    <property type="component" value="Chromosome 1"/>
</dbReference>
<sequence length="275" mass="31191">MKFHVIDASLTEFYLTNEDILHYNLAVNISVRNSNKITQILYDNIRSKPSCYGNDLGFVSLPSFRQGTKNTTLLYPVFQGQTAIKLRGSHLRDFNNDQRDGKVLPYDNMKFHVIDASLSEFYLTNDDILHYNVAVNISVRNSNKVERISYRAIRSNPSCYGKDLASISLPSFWQGTKNTTLLHFVFQGQTSVKLRGSHLRDFNYDRRDGIYSIYVYLYLITRLKYAGGGKSGGRDTVVKCGSFRLHLLGSSSSNNQTGFGGLFHTKRCDVYGADN</sequence>
<reference evidence="3 4" key="1">
    <citation type="journal article" date="2018" name="Science">
        <title>The opium poppy genome and morphinan production.</title>
        <authorList>
            <person name="Guo L."/>
            <person name="Winzer T."/>
            <person name="Yang X."/>
            <person name="Li Y."/>
            <person name="Ning Z."/>
            <person name="He Z."/>
            <person name="Teodor R."/>
            <person name="Lu Y."/>
            <person name="Bowser T.A."/>
            <person name="Graham I.A."/>
            <person name="Ye K."/>
        </authorList>
    </citation>
    <scope>NUCLEOTIDE SEQUENCE [LARGE SCALE GENOMIC DNA]</scope>
    <source>
        <strain evidence="4">cv. HN1</strain>
        <tissue evidence="3">Leaves</tissue>
    </source>
</reference>
<name>A0A4Y7IHV2_PAPSO</name>
<dbReference type="EMBL" id="CM010715">
    <property type="protein sequence ID" value="RZC47656.1"/>
    <property type="molecule type" value="Genomic_DNA"/>
</dbReference>
<organism evidence="3 4">
    <name type="scientific">Papaver somniferum</name>
    <name type="common">Opium poppy</name>
    <dbReference type="NCBI Taxonomy" id="3469"/>
    <lineage>
        <taxon>Eukaryota</taxon>
        <taxon>Viridiplantae</taxon>
        <taxon>Streptophyta</taxon>
        <taxon>Embryophyta</taxon>
        <taxon>Tracheophyta</taxon>
        <taxon>Spermatophyta</taxon>
        <taxon>Magnoliopsida</taxon>
        <taxon>Ranunculales</taxon>
        <taxon>Papaveraceae</taxon>
        <taxon>Papaveroideae</taxon>
        <taxon>Papaver</taxon>
    </lineage>
</organism>
<keyword evidence="4" id="KW-1185">Reference proteome</keyword>
<dbReference type="GO" id="GO:0098542">
    <property type="term" value="P:defense response to other organism"/>
    <property type="evidence" value="ECO:0007669"/>
    <property type="project" value="InterPro"/>
</dbReference>